<evidence type="ECO:0000313" key="4">
    <source>
        <dbReference type="Proteomes" id="UP000250266"/>
    </source>
</evidence>
<evidence type="ECO:0000313" key="3">
    <source>
        <dbReference type="EMBL" id="OCK72928.1"/>
    </source>
</evidence>
<dbReference type="InterPro" id="IPR046541">
    <property type="entry name" value="DUF6606"/>
</dbReference>
<dbReference type="Proteomes" id="UP000250266">
    <property type="component" value="Unassembled WGS sequence"/>
</dbReference>
<keyword evidence="4" id="KW-1185">Reference proteome</keyword>
<dbReference type="AlphaFoldDB" id="A0A8E2DWL3"/>
<feature type="non-terminal residue" evidence="3">
    <location>
        <position position="1"/>
    </location>
</feature>
<evidence type="ECO:0000256" key="1">
    <source>
        <dbReference type="SAM" id="MobiDB-lite"/>
    </source>
</evidence>
<dbReference type="OrthoDB" id="3182339at2759"/>
<feature type="non-terminal residue" evidence="3">
    <location>
        <position position="370"/>
    </location>
</feature>
<evidence type="ECO:0000259" key="2">
    <source>
        <dbReference type="Pfam" id="PF20255"/>
    </source>
</evidence>
<proteinExistence type="predicted"/>
<organism evidence="3 4">
    <name type="scientific">Lepidopterella palustris CBS 459.81</name>
    <dbReference type="NCBI Taxonomy" id="1314670"/>
    <lineage>
        <taxon>Eukaryota</taxon>
        <taxon>Fungi</taxon>
        <taxon>Dikarya</taxon>
        <taxon>Ascomycota</taxon>
        <taxon>Pezizomycotina</taxon>
        <taxon>Dothideomycetes</taxon>
        <taxon>Pleosporomycetidae</taxon>
        <taxon>Mytilinidiales</taxon>
        <taxon>Argynnaceae</taxon>
        <taxon>Lepidopterella</taxon>
    </lineage>
</organism>
<feature type="compositionally biased region" description="Basic and acidic residues" evidence="1">
    <location>
        <begin position="177"/>
        <end position="190"/>
    </location>
</feature>
<reference evidence="3 4" key="1">
    <citation type="journal article" date="2016" name="Nat. Commun.">
        <title>Ectomycorrhizal ecology is imprinted in the genome of the dominant symbiotic fungus Cenococcum geophilum.</title>
        <authorList>
            <consortium name="DOE Joint Genome Institute"/>
            <person name="Peter M."/>
            <person name="Kohler A."/>
            <person name="Ohm R.A."/>
            <person name="Kuo A."/>
            <person name="Krutzmann J."/>
            <person name="Morin E."/>
            <person name="Arend M."/>
            <person name="Barry K.W."/>
            <person name="Binder M."/>
            <person name="Choi C."/>
            <person name="Clum A."/>
            <person name="Copeland A."/>
            <person name="Grisel N."/>
            <person name="Haridas S."/>
            <person name="Kipfer T."/>
            <person name="LaButti K."/>
            <person name="Lindquist E."/>
            <person name="Lipzen A."/>
            <person name="Maire R."/>
            <person name="Meier B."/>
            <person name="Mihaltcheva S."/>
            <person name="Molinier V."/>
            <person name="Murat C."/>
            <person name="Poggeler S."/>
            <person name="Quandt C.A."/>
            <person name="Sperisen C."/>
            <person name="Tritt A."/>
            <person name="Tisserant E."/>
            <person name="Crous P.W."/>
            <person name="Henrissat B."/>
            <person name="Nehls U."/>
            <person name="Egli S."/>
            <person name="Spatafora J.W."/>
            <person name="Grigoriev I.V."/>
            <person name="Martin F.M."/>
        </authorList>
    </citation>
    <scope>NUCLEOTIDE SEQUENCE [LARGE SCALE GENOMIC DNA]</scope>
    <source>
        <strain evidence="3 4">CBS 459.81</strain>
    </source>
</reference>
<name>A0A8E2DWL3_9PEZI</name>
<protein>
    <recommendedName>
        <fullName evidence="2">DUF6606 domain-containing protein</fullName>
    </recommendedName>
</protein>
<dbReference type="Pfam" id="PF20255">
    <property type="entry name" value="DUF6606"/>
    <property type="match status" value="1"/>
</dbReference>
<sequence length="370" mass="43078">MEDQGSLEALLYQINHIFLPPQLPQEDDKNVLHEKALMKTVYHGLIHFRRSLVDQRCEKLLTRCTDMMKRMMRIHDANGLLDSKLLEKELLELDNFGFLAIHVRSQNAGLLVTKIDSQYLFESLELLARDTDVMACKGRLRRHFPGRSVAVDAFLVRDTRFRETLIDTLIKLDRERDSEGQTKPKARDAYGNDLELDREEDTTDPRLVTGMLMAVLQGLGRIADVPRICKHTREEVLLKRAHSPWRRSPLWLFIRVSMQLNLYRQGAELVPGCQGESLYKEFMLFLMSFILNHPASSRLLPHDLLFIMMAKISRRIIKHGSAETAPWFEFTKQVMKEKDLKLKLEWDDMQKKESKHLNLSALHSLDFGKD</sequence>
<dbReference type="EMBL" id="KV746159">
    <property type="protein sequence ID" value="OCK72928.1"/>
    <property type="molecule type" value="Genomic_DNA"/>
</dbReference>
<feature type="region of interest" description="Disordered" evidence="1">
    <location>
        <begin position="177"/>
        <end position="200"/>
    </location>
</feature>
<feature type="domain" description="DUF6606" evidence="2">
    <location>
        <begin position="14"/>
        <end position="291"/>
    </location>
</feature>
<accession>A0A8E2DWL3</accession>
<gene>
    <name evidence="3" type="ORF">K432DRAFT_340909</name>
</gene>